<keyword evidence="2" id="KW-1185">Reference proteome</keyword>
<comment type="caution">
    <text evidence="1">The sequence shown here is derived from an EMBL/GenBank/DDBJ whole genome shotgun (WGS) entry which is preliminary data.</text>
</comment>
<dbReference type="InterPro" id="IPR029068">
    <property type="entry name" value="Glyas_Bleomycin-R_OHBP_Dase"/>
</dbReference>
<name>A0ABU0CM53_9BACI</name>
<dbReference type="PANTHER" id="PTHR36110">
    <property type="entry name" value="RING-CLEAVING DIOXYGENASE MHQE-RELATED"/>
    <property type="match status" value="1"/>
</dbReference>
<evidence type="ECO:0000313" key="2">
    <source>
        <dbReference type="Proteomes" id="UP001232445"/>
    </source>
</evidence>
<dbReference type="Proteomes" id="UP001232445">
    <property type="component" value="Unassembled WGS sequence"/>
</dbReference>
<evidence type="ECO:0000313" key="1">
    <source>
        <dbReference type="EMBL" id="MDQ0337493.1"/>
    </source>
</evidence>
<dbReference type="Gene3D" id="3.10.180.10">
    <property type="entry name" value="2,3-Dihydroxybiphenyl 1,2-Dioxygenase, domain 1"/>
    <property type="match status" value="1"/>
</dbReference>
<sequence length="85" mass="10087">MGYEQQDRDEEEELSWKRELQDQGLLVTDVRDRQYFKSIYFREPGGTLFEIATDPPGFTWDESEEKLGQALKLINFKFLTLSFIC</sequence>
<dbReference type="SUPFAM" id="SSF54593">
    <property type="entry name" value="Glyoxalase/Bleomycin resistance protein/Dihydroxybiphenyl dioxygenase"/>
    <property type="match status" value="1"/>
</dbReference>
<dbReference type="PANTHER" id="PTHR36110:SF2">
    <property type="entry name" value="RING-CLEAVING DIOXYGENASE MHQE-RELATED"/>
    <property type="match status" value="1"/>
</dbReference>
<organism evidence="1 2">
    <name type="scientific">Caldalkalibacillus uzonensis</name>
    <dbReference type="NCBI Taxonomy" id="353224"/>
    <lineage>
        <taxon>Bacteria</taxon>
        <taxon>Bacillati</taxon>
        <taxon>Bacillota</taxon>
        <taxon>Bacilli</taxon>
        <taxon>Bacillales</taxon>
        <taxon>Bacillaceae</taxon>
        <taxon>Caldalkalibacillus</taxon>
    </lineage>
</organism>
<accession>A0ABU0CM53</accession>
<gene>
    <name evidence="1" type="ORF">J2S00_000263</name>
</gene>
<dbReference type="EMBL" id="JAUSUQ010000001">
    <property type="protein sequence ID" value="MDQ0337493.1"/>
    <property type="molecule type" value="Genomic_DNA"/>
</dbReference>
<proteinExistence type="predicted"/>
<protein>
    <submittedName>
        <fullName evidence="1">Catechol-2,3-dioxygenase</fullName>
    </submittedName>
</protein>
<dbReference type="RefSeq" id="WP_307334661.1">
    <property type="nucleotide sequence ID" value="NZ_JAUSUQ010000001.1"/>
</dbReference>
<reference evidence="1 2" key="1">
    <citation type="submission" date="2023-07" db="EMBL/GenBank/DDBJ databases">
        <title>Genomic Encyclopedia of Type Strains, Phase IV (KMG-IV): sequencing the most valuable type-strain genomes for metagenomic binning, comparative biology and taxonomic classification.</title>
        <authorList>
            <person name="Goeker M."/>
        </authorList>
    </citation>
    <scope>NUCLEOTIDE SEQUENCE [LARGE SCALE GENOMIC DNA]</scope>
    <source>
        <strain evidence="1 2">DSM 17740</strain>
    </source>
</reference>
<dbReference type="InterPro" id="IPR052537">
    <property type="entry name" value="Extradiol_RC_dioxygenase"/>
</dbReference>